<evidence type="ECO:0000256" key="4">
    <source>
        <dbReference type="ARBA" id="ARBA00022801"/>
    </source>
</evidence>
<feature type="domain" description="Cytosol aminopeptidase" evidence="6">
    <location>
        <begin position="345"/>
        <end position="352"/>
    </location>
</feature>
<dbReference type="GO" id="GO:0005737">
    <property type="term" value="C:cytoplasm"/>
    <property type="evidence" value="ECO:0007669"/>
    <property type="project" value="InterPro"/>
</dbReference>
<evidence type="ECO:0000256" key="3">
    <source>
        <dbReference type="ARBA" id="ARBA00022670"/>
    </source>
</evidence>
<dbReference type="EMBL" id="CP010904">
    <property type="protein sequence ID" value="AKJ64501.1"/>
    <property type="molecule type" value="Genomic_DNA"/>
</dbReference>
<dbReference type="Gene3D" id="3.40.220.10">
    <property type="entry name" value="Leucine Aminopeptidase, subunit E, domain 1"/>
    <property type="match status" value="1"/>
</dbReference>
<dbReference type="InterPro" id="IPR000819">
    <property type="entry name" value="Peptidase_M17_C"/>
</dbReference>
<evidence type="ECO:0000313" key="8">
    <source>
        <dbReference type="Proteomes" id="UP000035268"/>
    </source>
</evidence>
<dbReference type="AlphaFoldDB" id="A0A0G3EDE7"/>
<dbReference type="InterPro" id="IPR008283">
    <property type="entry name" value="Peptidase_M17_N"/>
</dbReference>
<dbReference type="GO" id="GO:0006508">
    <property type="term" value="P:proteolysis"/>
    <property type="evidence" value="ECO:0007669"/>
    <property type="project" value="UniProtKB-KW"/>
</dbReference>
<dbReference type="SUPFAM" id="SSF52949">
    <property type="entry name" value="Macro domain-like"/>
    <property type="match status" value="1"/>
</dbReference>
<reference evidence="7 8" key="2">
    <citation type="journal article" date="2016" name="ISME J.">
        <title>Characterization of the first cultured representative of Verrucomicrobia subdivision 5 indicates the proposal of a novel phylum.</title>
        <authorList>
            <person name="Spring S."/>
            <person name="Bunk B."/>
            <person name="Sproer C."/>
            <person name="Schumann P."/>
            <person name="Rohde M."/>
            <person name="Tindall B.J."/>
            <person name="Klenk H.P."/>
        </authorList>
    </citation>
    <scope>NUCLEOTIDE SEQUENCE [LARGE SCALE GENOMIC DNA]</scope>
    <source>
        <strain evidence="7 8">L21-Fru-AB</strain>
    </source>
</reference>
<accession>A0A0G3EDE7</accession>
<evidence type="ECO:0000259" key="6">
    <source>
        <dbReference type="PROSITE" id="PS00631"/>
    </source>
</evidence>
<dbReference type="PROSITE" id="PS00631">
    <property type="entry name" value="CYTOSOL_AP"/>
    <property type="match status" value="1"/>
</dbReference>
<dbReference type="InterPro" id="IPR011356">
    <property type="entry name" value="Leucine_aapep/pepB"/>
</dbReference>
<keyword evidence="5" id="KW-0464">Manganese</keyword>
<dbReference type="SUPFAM" id="SSF53187">
    <property type="entry name" value="Zn-dependent exopeptidases"/>
    <property type="match status" value="1"/>
</dbReference>
<keyword evidence="2 7" id="KW-0031">Aminopeptidase</keyword>
<dbReference type="EC" id="3.4.11.1" evidence="7"/>
<keyword evidence="4 7" id="KW-0378">Hydrolase</keyword>
<comment type="similarity">
    <text evidence="1">Belongs to the peptidase M17 family.</text>
</comment>
<evidence type="ECO:0000313" key="7">
    <source>
        <dbReference type="EMBL" id="AKJ64501.1"/>
    </source>
</evidence>
<sequence>MGTIMKISCSSRPRESYGGVWLIFARGTTPYLEGNEPEPLRRAVEDRIEKSGFSGCAGEARQFPAPSVPGGPESILLAGLGDQGASPAALETAAAAAARCAAQNGVETLVLSCALPHGEDDDPASALFRCARGLTCGAASPASSLKSQRPERSLREAVFAGAARKDVRRLRARARTAAREGELMNSTLGIANLPGNRATPGKLVSRIRRLAEKEEFRCEVLGPQRLRREGFGGMTAVGSGSGDGPRLIVLRTGPRKGKPVVLVGKTVTFDSGGLSLKPGKNMEWMRYDKCGGMAVLGAIRLLAATGCPRPVIGLMAAVENMPDGRATRPGDIISMHSGKTVEVINTDAEGRLALADALSWSARFKPAAIVDLATLTGASIVALGSHAAALLDNDAGLRENLIRAGENSGDRVWSLPLWPEYGKALESPFADLRNIGDGKAGAITAAAFLKHFVPEGVPWAHVDIAGTAWEEKTGAPHPPGATLFGARLLVDWIRSGR</sequence>
<proteinExistence type="inferred from homology"/>
<dbReference type="InterPro" id="IPR043472">
    <property type="entry name" value="Macro_dom-like"/>
</dbReference>
<dbReference type="PRINTS" id="PR00481">
    <property type="entry name" value="LAMNOPPTDASE"/>
</dbReference>
<name>A0A0G3EDE7_9BACT</name>
<reference evidence="8" key="1">
    <citation type="submission" date="2015-02" db="EMBL/GenBank/DDBJ databases">
        <title>Description and complete genome sequence of the first cultured representative of the subdivision 5 of the Verrucomicrobia phylum.</title>
        <authorList>
            <person name="Spring S."/>
            <person name="Bunk B."/>
            <person name="Sproer C."/>
            <person name="Klenk H.-P."/>
        </authorList>
    </citation>
    <scope>NUCLEOTIDE SEQUENCE [LARGE SCALE GENOMIC DNA]</scope>
    <source>
        <strain evidence="8">L21-Fru-AB</strain>
    </source>
</reference>
<dbReference type="PANTHER" id="PTHR11963:SF23">
    <property type="entry name" value="CYTOSOL AMINOPEPTIDASE"/>
    <property type="match status" value="1"/>
</dbReference>
<dbReference type="GO" id="GO:0070006">
    <property type="term" value="F:metalloaminopeptidase activity"/>
    <property type="evidence" value="ECO:0007669"/>
    <property type="project" value="InterPro"/>
</dbReference>
<dbReference type="Proteomes" id="UP000035268">
    <property type="component" value="Chromosome"/>
</dbReference>
<keyword evidence="8" id="KW-1185">Reference proteome</keyword>
<dbReference type="Pfam" id="PF02789">
    <property type="entry name" value="Peptidase_M17_N"/>
    <property type="match status" value="1"/>
</dbReference>
<organism evidence="7 8">
    <name type="scientific">Kiritimatiella glycovorans</name>
    <dbReference type="NCBI Taxonomy" id="1307763"/>
    <lineage>
        <taxon>Bacteria</taxon>
        <taxon>Pseudomonadati</taxon>
        <taxon>Kiritimatiellota</taxon>
        <taxon>Kiritimatiellia</taxon>
        <taxon>Kiritimatiellales</taxon>
        <taxon>Kiritimatiellaceae</taxon>
        <taxon>Kiritimatiella</taxon>
    </lineage>
</organism>
<dbReference type="Gene3D" id="3.40.630.10">
    <property type="entry name" value="Zn peptidases"/>
    <property type="match status" value="1"/>
</dbReference>
<evidence type="ECO:0000256" key="1">
    <source>
        <dbReference type="ARBA" id="ARBA00009528"/>
    </source>
</evidence>
<keyword evidence="3" id="KW-0645">Protease</keyword>
<gene>
    <name evidence="7" type="primary">pepA</name>
    <name evidence="7" type="ORF">L21SP4_01253</name>
</gene>
<dbReference type="KEGG" id="vbl:L21SP4_01253"/>
<dbReference type="STRING" id="1307763.L21SP4_01253"/>
<dbReference type="CDD" id="cd00433">
    <property type="entry name" value="Peptidase_M17"/>
    <property type="match status" value="1"/>
</dbReference>
<dbReference type="Pfam" id="PF00883">
    <property type="entry name" value="Peptidase_M17"/>
    <property type="match status" value="1"/>
</dbReference>
<protein>
    <submittedName>
        <fullName evidence="7">Cytosol aminopeptidase</fullName>
        <ecNumber evidence="7">3.4.11.1</ecNumber>
    </submittedName>
</protein>
<dbReference type="PATRIC" id="fig|1609981.3.peg.1302"/>
<evidence type="ECO:0000256" key="2">
    <source>
        <dbReference type="ARBA" id="ARBA00022438"/>
    </source>
</evidence>
<dbReference type="PANTHER" id="PTHR11963">
    <property type="entry name" value="LEUCINE AMINOPEPTIDASE-RELATED"/>
    <property type="match status" value="1"/>
</dbReference>
<dbReference type="GO" id="GO:0030145">
    <property type="term" value="F:manganese ion binding"/>
    <property type="evidence" value="ECO:0007669"/>
    <property type="project" value="InterPro"/>
</dbReference>
<evidence type="ECO:0000256" key="5">
    <source>
        <dbReference type="ARBA" id="ARBA00023211"/>
    </source>
</evidence>